<dbReference type="InterPro" id="IPR011330">
    <property type="entry name" value="Glyco_hydro/deAcase_b/a-brl"/>
</dbReference>
<keyword evidence="4" id="KW-0812">Transmembrane</keyword>
<feature type="transmembrane region" description="Helical" evidence="4">
    <location>
        <begin position="21"/>
        <end position="41"/>
    </location>
</feature>
<dbReference type="InterPro" id="IPR002509">
    <property type="entry name" value="NODB_dom"/>
</dbReference>
<dbReference type="Gene3D" id="3.10.50.10">
    <property type="match status" value="1"/>
</dbReference>
<feature type="domain" description="GH18" evidence="6">
    <location>
        <begin position="107"/>
        <end position="417"/>
    </location>
</feature>
<gene>
    <name evidence="7" type="ORF">SAMN05443663_104185</name>
</gene>
<dbReference type="EMBL" id="FQWC01000004">
    <property type="protein sequence ID" value="SHG88059.1"/>
    <property type="molecule type" value="Genomic_DNA"/>
</dbReference>
<evidence type="ECO:0000259" key="6">
    <source>
        <dbReference type="PROSITE" id="PS51910"/>
    </source>
</evidence>
<dbReference type="SUPFAM" id="SSF53448">
    <property type="entry name" value="Nucleotide-diphospho-sugar transferases"/>
    <property type="match status" value="1"/>
</dbReference>
<dbReference type="Gene3D" id="3.20.20.370">
    <property type="entry name" value="Glycoside hydrolase/deacetylase"/>
    <property type="match status" value="1"/>
</dbReference>
<dbReference type="InterPro" id="IPR011583">
    <property type="entry name" value="Chitinase_II/V-like_cat"/>
</dbReference>
<dbReference type="PROSITE" id="PS51677">
    <property type="entry name" value="NODB"/>
    <property type="match status" value="1"/>
</dbReference>
<dbReference type="Pfam" id="PF13641">
    <property type="entry name" value="Glyco_tranf_2_3"/>
    <property type="match status" value="1"/>
</dbReference>
<dbReference type="OrthoDB" id="9766299at2"/>
<dbReference type="InterPro" id="IPR029044">
    <property type="entry name" value="Nucleotide-diphossugar_trans"/>
</dbReference>
<evidence type="ECO:0000256" key="4">
    <source>
        <dbReference type="SAM" id="Phobius"/>
    </source>
</evidence>
<keyword evidence="8" id="KW-1185">Reference proteome</keyword>
<dbReference type="STRING" id="370979.SAMN05443663_104185"/>
<dbReference type="SUPFAM" id="SSF88713">
    <property type="entry name" value="Glycoside hydrolase/deacetylase"/>
    <property type="match status" value="1"/>
</dbReference>
<dbReference type="CDD" id="cd10962">
    <property type="entry name" value="CE4_GT2-like"/>
    <property type="match status" value="1"/>
</dbReference>
<dbReference type="AlphaFoldDB" id="A0A1M5NFS0"/>
<dbReference type="InterPro" id="IPR029070">
    <property type="entry name" value="Chitinase_insertion_sf"/>
</dbReference>
<evidence type="ECO:0000313" key="7">
    <source>
        <dbReference type="EMBL" id="SHG88059.1"/>
    </source>
</evidence>
<evidence type="ECO:0000313" key="8">
    <source>
        <dbReference type="Proteomes" id="UP000184071"/>
    </source>
</evidence>
<evidence type="ECO:0000259" key="5">
    <source>
        <dbReference type="PROSITE" id="PS51677"/>
    </source>
</evidence>
<evidence type="ECO:0000256" key="3">
    <source>
        <dbReference type="ARBA" id="ARBA00022679"/>
    </source>
</evidence>
<dbReference type="InterPro" id="IPR001223">
    <property type="entry name" value="Glyco_hydro18_cat"/>
</dbReference>
<keyword evidence="4" id="KW-1133">Transmembrane helix</keyword>
<feature type="transmembrane region" description="Helical" evidence="4">
    <location>
        <begin position="1057"/>
        <end position="1077"/>
    </location>
</feature>
<dbReference type="Proteomes" id="UP000184071">
    <property type="component" value="Unassembled WGS sequence"/>
</dbReference>
<keyword evidence="3" id="KW-0808">Transferase</keyword>
<name>A0A1M5NFS0_9FLAO</name>
<dbReference type="Pfam" id="PF01522">
    <property type="entry name" value="Polysacc_deac_1"/>
    <property type="match status" value="1"/>
</dbReference>
<dbReference type="SUPFAM" id="SSF51445">
    <property type="entry name" value="(Trans)glycosidases"/>
    <property type="match status" value="1"/>
</dbReference>
<evidence type="ECO:0000256" key="1">
    <source>
        <dbReference type="ARBA" id="ARBA00006739"/>
    </source>
</evidence>
<dbReference type="Pfam" id="PF00704">
    <property type="entry name" value="Glyco_hydro_18"/>
    <property type="match status" value="1"/>
</dbReference>
<dbReference type="GO" id="GO:0016810">
    <property type="term" value="F:hydrolase activity, acting on carbon-nitrogen (but not peptide) bonds"/>
    <property type="evidence" value="ECO:0007669"/>
    <property type="project" value="InterPro"/>
</dbReference>
<dbReference type="InterPro" id="IPR017853">
    <property type="entry name" value="GH"/>
</dbReference>
<dbReference type="RefSeq" id="WP_073416281.1">
    <property type="nucleotide sequence ID" value="NZ_FQWC01000004.1"/>
</dbReference>
<sequence>MDDKKQIFQTVTQKRWKTFQWSSRLILFLLILMVPIFFITLKKGLKPPLPLLAVHSRTGHSLDNPFVPSKLSDKDLKQFKGFDYFLREKTKIDKLKKLPAIPKTNEEVRAAFYVDWDPQSLFSLEKNIDKLNMVVPEWFFIDPKTDLLKTDIDTLALKVMKKGKVKILPLINNINESLGEGEFDGDLIHRILHDKNKKERLINDIVKNLKKYDLQGINVDFEEFKEKGDEPIIAFQKELYEKLHPLGYLVSQDIMAGDDDFNIKELAKYNDYMFLMAYDQHYAGSIPGDISDQKWIERIVDKTAKEISSDKIILCFAGYGYDWQEKQEGETVTYDHAIAIAKQYNAFIKFDNDSYSNSFSYKDSNGKKHIVNFEDAATNFNTIRFSDEYGLAGTALWRLGSEDQRLWSFYHRSLTNESLAKKPFDFNVMKSVNTRIESPAYIGDGEVLNVIASPAPGKIELEINKDEITITEQKYVELPTKYVISKFGNVKKQVILTFDDGPDPVYTPEILDILKKEKVPAVFFVIGIQAENNIPILQRIYKEGHEIGNHTFTHPNIALVSPERAAKEMETTRLLIEAITGKSTVLFRAPYNADAEPTTEAELKPIALSKAQNYYSVGESIDPNDWEKGVSADSVYIRTVQQYEANPDKGIILLHDAGGNRQATVDALPRIIKYFKSKNVEFTTVYHLLGKTKDEIMPKAEGPFITVDNLIFDFGYWFGQFITATFWVAIFLGFFRIALMAVMAFIKKWKDHKYPPVYKSPEGNFPKVSIIVPAYNEEINAVKTIENLLNQDYPDFDVVFVDDGSKDKTFAMINEAFANNPKVKIYTKTNGGKASALNYGIKLTQNDYVVCIDADTQLKTDAISQLMKRFTVQLKNNEEIGAVAGNVKVGNENTILTKWQSIEYTTAQNFDRRAFDLINGITVVPGAIGAFRKEAIEKAGGFTTDTLAEDCDLTIRILKSGYHITNCTEAIAVTEAPESLKEFMKQRFRWSYGIMQAFWKNRDACFNPRYKGLGMVALPNILLFQIVLPIFAPLADLVLILSLFWNYNDPDSLHKIMIYYIAFMLVDMLVSVIAFIFEKEKLTKLIWLIPQRFVYRQLMYVILFRALRRAIKGESQSWGVLTRTGNVATLK</sequence>
<feature type="transmembrane region" description="Helical" evidence="4">
    <location>
        <begin position="726"/>
        <end position="746"/>
    </location>
</feature>
<feature type="transmembrane region" description="Helical" evidence="4">
    <location>
        <begin position="1021"/>
        <end position="1045"/>
    </location>
</feature>
<feature type="domain" description="NodB homology" evidence="5">
    <location>
        <begin position="492"/>
        <end position="683"/>
    </location>
</feature>
<keyword evidence="4" id="KW-0472">Membrane</keyword>
<dbReference type="GO" id="GO:0016757">
    <property type="term" value="F:glycosyltransferase activity"/>
    <property type="evidence" value="ECO:0007669"/>
    <property type="project" value="UniProtKB-KW"/>
</dbReference>
<dbReference type="PANTHER" id="PTHR43630:SF1">
    <property type="entry name" value="POLY-BETA-1,6-N-ACETYL-D-GLUCOSAMINE SYNTHASE"/>
    <property type="match status" value="1"/>
</dbReference>
<dbReference type="PANTHER" id="PTHR43630">
    <property type="entry name" value="POLY-BETA-1,6-N-ACETYL-D-GLUCOSAMINE SYNTHASE"/>
    <property type="match status" value="1"/>
</dbReference>
<organism evidence="7 8">
    <name type="scientific">Flavobacterium defluvii</name>
    <dbReference type="NCBI Taxonomy" id="370979"/>
    <lineage>
        <taxon>Bacteria</taxon>
        <taxon>Pseudomonadati</taxon>
        <taxon>Bacteroidota</taxon>
        <taxon>Flavobacteriia</taxon>
        <taxon>Flavobacteriales</taxon>
        <taxon>Flavobacteriaceae</taxon>
        <taxon>Flavobacterium</taxon>
    </lineage>
</organism>
<dbReference type="Gene3D" id="3.90.550.10">
    <property type="entry name" value="Spore Coat Polysaccharide Biosynthesis Protein SpsA, Chain A"/>
    <property type="match status" value="1"/>
</dbReference>
<dbReference type="PROSITE" id="PS51910">
    <property type="entry name" value="GH18_2"/>
    <property type="match status" value="1"/>
</dbReference>
<dbReference type="SMART" id="SM00636">
    <property type="entry name" value="Glyco_18"/>
    <property type="match status" value="1"/>
</dbReference>
<accession>A0A1M5NFS0</accession>
<reference evidence="8" key="1">
    <citation type="submission" date="2016-11" db="EMBL/GenBank/DDBJ databases">
        <authorList>
            <person name="Varghese N."/>
            <person name="Submissions S."/>
        </authorList>
    </citation>
    <scope>NUCLEOTIDE SEQUENCE [LARGE SCALE GENOMIC DNA]</scope>
    <source>
        <strain evidence="8">DSM 17963</strain>
    </source>
</reference>
<dbReference type="Gene3D" id="3.20.20.80">
    <property type="entry name" value="Glycosidases"/>
    <property type="match status" value="1"/>
</dbReference>
<protein>
    <submittedName>
        <fullName evidence="7">Poly-beta-1,6 N-acetyl-D-glucosamine synthase</fullName>
    </submittedName>
</protein>
<evidence type="ECO:0000256" key="2">
    <source>
        <dbReference type="ARBA" id="ARBA00022676"/>
    </source>
</evidence>
<keyword evidence="2" id="KW-0328">Glycosyltransferase</keyword>
<proteinExistence type="inferred from homology"/>
<dbReference type="GO" id="GO:0008061">
    <property type="term" value="F:chitin binding"/>
    <property type="evidence" value="ECO:0007669"/>
    <property type="project" value="InterPro"/>
</dbReference>
<dbReference type="GO" id="GO:0005975">
    <property type="term" value="P:carbohydrate metabolic process"/>
    <property type="evidence" value="ECO:0007669"/>
    <property type="project" value="InterPro"/>
</dbReference>
<comment type="similarity">
    <text evidence="1">Belongs to the glycosyltransferase 2 family.</text>
</comment>
<dbReference type="CDD" id="cd06423">
    <property type="entry name" value="CESA_like"/>
    <property type="match status" value="1"/>
</dbReference>